<gene>
    <name evidence="1" type="ORF">PB01_14120</name>
</gene>
<sequence length="198" mass="23933">MELIQIKTLKHLEVFKKEWNAILEENKNDNPFIEYVFISNWWRLKELQEKVEIYAVKEHNRIIAFFPFQVKKKRSTYVFHFIGHSDADYMDFIVKKVDLKRTIMFTLDELIRLKKSIVVSLHGLLESSSTIDSLSEYLIARNLKFRDYRIESPSFEFENTRIIIFSTNTVNAKMHRNFLWTKEWSLSTRLSKRKFEKP</sequence>
<proteinExistence type="predicted"/>
<reference evidence="1 2" key="1">
    <citation type="submission" date="2018-07" db="EMBL/GenBank/DDBJ databases">
        <title>Complete genome sequence of Psychrobacillus sp. PB01, isolated from iceberg, and comparative genome analysis of Psychrobacillus strains.</title>
        <authorList>
            <person name="Lee P.C."/>
        </authorList>
    </citation>
    <scope>NUCLEOTIDE SEQUENCE [LARGE SCALE GENOMIC DNA]</scope>
    <source>
        <strain evidence="1 2">PB01</strain>
    </source>
</reference>
<name>A0A5J6SQD9_9BACI</name>
<protein>
    <recommendedName>
        <fullName evidence="3">GNAT family N-acetyltransferase</fullName>
    </recommendedName>
</protein>
<dbReference type="Proteomes" id="UP000325517">
    <property type="component" value="Chromosome"/>
</dbReference>
<evidence type="ECO:0000313" key="2">
    <source>
        <dbReference type="Proteomes" id="UP000325517"/>
    </source>
</evidence>
<dbReference type="OrthoDB" id="9808976at2"/>
<organism evidence="1 2">
    <name type="scientific">Psychrobacillus glaciei</name>
    <dbReference type="NCBI Taxonomy" id="2283160"/>
    <lineage>
        <taxon>Bacteria</taxon>
        <taxon>Bacillati</taxon>
        <taxon>Bacillota</taxon>
        <taxon>Bacilli</taxon>
        <taxon>Bacillales</taxon>
        <taxon>Bacillaceae</taxon>
        <taxon>Psychrobacillus</taxon>
    </lineage>
</organism>
<dbReference type="RefSeq" id="WP_151700768.1">
    <property type="nucleotide sequence ID" value="NZ_CP031223.1"/>
</dbReference>
<dbReference type="KEGG" id="psyo:PB01_14120"/>
<evidence type="ECO:0008006" key="3">
    <source>
        <dbReference type="Google" id="ProtNLM"/>
    </source>
</evidence>
<evidence type="ECO:0000313" key="1">
    <source>
        <dbReference type="EMBL" id="QFF99869.1"/>
    </source>
</evidence>
<accession>A0A5J6SQD9</accession>
<dbReference type="AlphaFoldDB" id="A0A5J6SQD9"/>
<keyword evidence="2" id="KW-1185">Reference proteome</keyword>
<dbReference type="EMBL" id="CP031223">
    <property type="protein sequence ID" value="QFF99869.1"/>
    <property type="molecule type" value="Genomic_DNA"/>
</dbReference>